<gene>
    <name evidence="1" type="ORF">SCALOS_LOCUS541</name>
</gene>
<reference evidence="1" key="1">
    <citation type="submission" date="2021-06" db="EMBL/GenBank/DDBJ databases">
        <authorList>
            <person name="Kallberg Y."/>
            <person name="Tangrot J."/>
            <person name="Rosling A."/>
        </authorList>
    </citation>
    <scope>NUCLEOTIDE SEQUENCE</scope>
    <source>
        <strain evidence="1">AU212A</strain>
    </source>
</reference>
<protein>
    <submittedName>
        <fullName evidence="1">1841_t:CDS:1</fullName>
    </submittedName>
</protein>
<dbReference type="Proteomes" id="UP000789860">
    <property type="component" value="Unassembled WGS sequence"/>
</dbReference>
<sequence length="80" mass="9353">MSFEEPFEKVLNLSTRYTQVDPVSADTIFKNSLDRLTLDTLRALGAQKKRQSNEDRLRGDNSRFDREGFWTSLSLVKQRK</sequence>
<comment type="caution">
    <text evidence="1">The sequence shown here is derived from an EMBL/GenBank/DDBJ whole genome shotgun (WGS) entry which is preliminary data.</text>
</comment>
<proteinExistence type="predicted"/>
<evidence type="ECO:0000313" key="2">
    <source>
        <dbReference type="Proteomes" id="UP000789860"/>
    </source>
</evidence>
<organism evidence="1 2">
    <name type="scientific">Scutellospora calospora</name>
    <dbReference type="NCBI Taxonomy" id="85575"/>
    <lineage>
        <taxon>Eukaryota</taxon>
        <taxon>Fungi</taxon>
        <taxon>Fungi incertae sedis</taxon>
        <taxon>Mucoromycota</taxon>
        <taxon>Glomeromycotina</taxon>
        <taxon>Glomeromycetes</taxon>
        <taxon>Diversisporales</taxon>
        <taxon>Gigasporaceae</taxon>
        <taxon>Scutellospora</taxon>
    </lineage>
</organism>
<evidence type="ECO:0000313" key="1">
    <source>
        <dbReference type="EMBL" id="CAG8439860.1"/>
    </source>
</evidence>
<accession>A0ACA9JWJ7</accession>
<keyword evidence="2" id="KW-1185">Reference proteome</keyword>
<name>A0ACA9JWJ7_9GLOM</name>
<dbReference type="EMBL" id="CAJVPM010000268">
    <property type="protein sequence ID" value="CAG8439860.1"/>
    <property type="molecule type" value="Genomic_DNA"/>
</dbReference>